<dbReference type="InterPro" id="IPR014004">
    <property type="entry name" value="Transpt-assoc_nodulatn_dom_bac"/>
</dbReference>
<dbReference type="PANTHER" id="PTHR34606">
    <property type="entry name" value="BON DOMAIN-CONTAINING PROTEIN"/>
    <property type="match status" value="1"/>
</dbReference>
<evidence type="ECO:0000313" key="2">
    <source>
        <dbReference type="EMBL" id="RNI24385.1"/>
    </source>
</evidence>
<dbReference type="Pfam" id="PF04972">
    <property type="entry name" value="BON"/>
    <property type="match status" value="3"/>
</dbReference>
<organism evidence="2 3">
    <name type="scientific">Flexivirga caeni</name>
    <dbReference type="NCBI Taxonomy" id="2294115"/>
    <lineage>
        <taxon>Bacteria</taxon>
        <taxon>Bacillati</taxon>
        <taxon>Actinomycetota</taxon>
        <taxon>Actinomycetes</taxon>
        <taxon>Micrococcales</taxon>
        <taxon>Dermacoccaceae</taxon>
        <taxon>Flexivirga</taxon>
    </lineage>
</organism>
<dbReference type="InterPro" id="IPR007055">
    <property type="entry name" value="BON_dom"/>
</dbReference>
<dbReference type="PANTHER" id="PTHR34606:SF15">
    <property type="entry name" value="BON DOMAIN-CONTAINING PROTEIN"/>
    <property type="match status" value="1"/>
</dbReference>
<evidence type="ECO:0000313" key="3">
    <source>
        <dbReference type="Proteomes" id="UP000271678"/>
    </source>
</evidence>
<dbReference type="Proteomes" id="UP000271678">
    <property type="component" value="Unassembled WGS sequence"/>
</dbReference>
<gene>
    <name evidence="2" type="ORF">EFY87_05345</name>
</gene>
<reference evidence="2 3" key="1">
    <citation type="submission" date="2018-11" db="EMBL/GenBank/DDBJ databases">
        <title>Draft genome of Simplicispira Flexivirga sp. BO-16.</title>
        <authorList>
            <person name="Im W.T."/>
        </authorList>
    </citation>
    <scope>NUCLEOTIDE SEQUENCE [LARGE SCALE GENOMIC DNA]</scope>
    <source>
        <strain evidence="2 3">BO-16</strain>
    </source>
</reference>
<dbReference type="OrthoDB" id="870892at2"/>
<dbReference type="RefSeq" id="WP_123270423.1">
    <property type="nucleotide sequence ID" value="NZ_RJJQ01000003.1"/>
</dbReference>
<feature type="domain" description="BON" evidence="1">
    <location>
        <begin position="4"/>
        <end position="72"/>
    </location>
</feature>
<name>A0A3M9MGR5_9MICO</name>
<feature type="domain" description="BON" evidence="1">
    <location>
        <begin position="79"/>
        <end position="147"/>
    </location>
</feature>
<evidence type="ECO:0000259" key="1">
    <source>
        <dbReference type="PROSITE" id="PS50914"/>
    </source>
</evidence>
<protein>
    <submittedName>
        <fullName evidence="2">BON domain-containing protein</fullName>
    </submittedName>
</protein>
<proteinExistence type="predicted"/>
<dbReference type="AlphaFoldDB" id="A0A3M9MGR5"/>
<dbReference type="Gene3D" id="3.30.1340.30">
    <property type="match status" value="3"/>
</dbReference>
<accession>A0A3M9MGR5</accession>
<keyword evidence="3" id="KW-1185">Reference proteome</keyword>
<dbReference type="InterPro" id="IPR051686">
    <property type="entry name" value="Lipoprotein_DolP"/>
</dbReference>
<comment type="caution">
    <text evidence="2">The sequence shown here is derived from an EMBL/GenBank/DDBJ whole genome shotgun (WGS) entry which is preliminary data.</text>
</comment>
<sequence length="235" mass="24984">MVASDDELRAAVDEELAWDPRVDDTRVTVTVRHGVVTLRGAVGSYPQKRAAGADAGRVLGIARVDDALEVELPETSRRTDAELRRTVEATLATNCELGASTVEVHAEDGWITLTGRVPWHCQRVVADRLAAGTVGVYGVTNDIELVPVTSPPQGLRTTILQAVSRTTHTSGVEVSIGVSSDGVVMLHGVTPSARERDCVVDAAWRAPGVVQVVSDIRLAAAPVGAHRLQPGWRHG</sequence>
<dbReference type="PROSITE" id="PS50914">
    <property type="entry name" value="BON"/>
    <property type="match status" value="3"/>
</dbReference>
<dbReference type="EMBL" id="RJJQ01000003">
    <property type="protein sequence ID" value="RNI24385.1"/>
    <property type="molecule type" value="Genomic_DNA"/>
</dbReference>
<dbReference type="SMART" id="SM00749">
    <property type="entry name" value="BON"/>
    <property type="match status" value="2"/>
</dbReference>
<feature type="domain" description="BON" evidence="1">
    <location>
        <begin position="151"/>
        <end position="220"/>
    </location>
</feature>